<evidence type="ECO:0000256" key="1">
    <source>
        <dbReference type="ARBA" id="ARBA00002190"/>
    </source>
</evidence>
<keyword evidence="3 6" id="KW-0815">Transposition</keyword>
<reference evidence="8" key="1">
    <citation type="submission" date="2023-10" db="EMBL/GenBank/DDBJ databases">
        <title>Genome sequence of Blautia coccoides DSM 935.</title>
        <authorList>
            <person name="Boeer T."/>
            <person name="Bengelsdorf F.R."/>
            <person name="Daniel R."/>
            <person name="Poehlein A."/>
        </authorList>
    </citation>
    <scope>NUCLEOTIDE SEQUENCE [LARGE SCALE GENOMIC DNA]</scope>
    <source>
        <strain evidence="8">DSM 935</strain>
    </source>
</reference>
<name>A0ABZ0U5N1_9FIRM</name>
<keyword evidence="5 6" id="KW-0233">DNA recombination</keyword>
<evidence type="ECO:0000256" key="4">
    <source>
        <dbReference type="ARBA" id="ARBA00023125"/>
    </source>
</evidence>
<gene>
    <name evidence="8" type="ORF">BLCOC_08600</name>
</gene>
<feature type="compositionally biased region" description="Basic and acidic residues" evidence="7">
    <location>
        <begin position="59"/>
        <end position="75"/>
    </location>
</feature>
<evidence type="ECO:0000256" key="7">
    <source>
        <dbReference type="SAM" id="MobiDB-lite"/>
    </source>
</evidence>
<keyword evidence="4 6" id="KW-0238">DNA-binding</keyword>
<comment type="function">
    <text evidence="1 6">Required for the transposition of the insertion element.</text>
</comment>
<keyword evidence="6" id="KW-0814">Transposable element</keyword>
<evidence type="ECO:0000256" key="3">
    <source>
        <dbReference type="ARBA" id="ARBA00022578"/>
    </source>
</evidence>
<evidence type="ECO:0000256" key="6">
    <source>
        <dbReference type="RuleBase" id="RU365089"/>
    </source>
</evidence>
<feature type="region of interest" description="Disordered" evidence="7">
    <location>
        <begin position="59"/>
        <end position="79"/>
    </location>
</feature>
<evidence type="ECO:0000313" key="8">
    <source>
        <dbReference type="EMBL" id="WPX72520.1"/>
    </source>
</evidence>
<dbReference type="Pfam" id="PF00872">
    <property type="entry name" value="Transposase_mut"/>
    <property type="match status" value="1"/>
</dbReference>
<sequence>MAREKKPVHRVQMTEGKRNIIHQLLEEYDIQTAEDIQDALKDLLGGTIKEMMEAEMEDHLGYEKSERSDNEDYRNGYKRKRVNSSYGTMEIEVPQDRKSTFQPQVVKNVRKIFQILIRRSFPCTPKG</sequence>
<keyword evidence="9" id="KW-1185">Reference proteome</keyword>
<evidence type="ECO:0000256" key="5">
    <source>
        <dbReference type="ARBA" id="ARBA00023172"/>
    </source>
</evidence>
<dbReference type="Proteomes" id="UP001325248">
    <property type="component" value="Chromosome"/>
</dbReference>
<comment type="similarity">
    <text evidence="2 6">Belongs to the transposase mutator family.</text>
</comment>
<proteinExistence type="inferred from homology"/>
<accession>A0ABZ0U5N1</accession>
<dbReference type="PANTHER" id="PTHR33217:SF7">
    <property type="entry name" value="TRANSPOSASE FOR INSERTION SEQUENCE ELEMENT IS1081"/>
    <property type="match status" value="1"/>
</dbReference>
<dbReference type="EMBL" id="CP136422">
    <property type="protein sequence ID" value="WPX72520.1"/>
    <property type="molecule type" value="Genomic_DNA"/>
</dbReference>
<dbReference type="PANTHER" id="PTHR33217">
    <property type="entry name" value="TRANSPOSASE FOR INSERTION SEQUENCE ELEMENT IS1081"/>
    <property type="match status" value="1"/>
</dbReference>
<dbReference type="InterPro" id="IPR001207">
    <property type="entry name" value="Transposase_mutator"/>
</dbReference>
<evidence type="ECO:0000313" key="9">
    <source>
        <dbReference type="Proteomes" id="UP001325248"/>
    </source>
</evidence>
<protein>
    <recommendedName>
        <fullName evidence="6">Mutator family transposase</fullName>
    </recommendedName>
</protein>
<organism evidence="8 9">
    <name type="scientific">Blautia producta</name>
    <dbReference type="NCBI Taxonomy" id="33035"/>
    <lineage>
        <taxon>Bacteria</taxon>
        <taxon>Bacillati</taxon>
        <taxon>Bacillota</taxon>
        <taxon>Clostridia</taxon>
        <taxon>Lachnospirales</taxon>
        <taxon>Lachnospiraceae</taxon>
        <taxon>Blautia</taxon>
    </lineage>
</organism>
<evidence type="ECO:0000256" key="2">
    <source>
        <dbReference type="ARBA" id="ARBA00010961"/>
    </source>
</evidence>